<dbReference type="Gene3D" id="1.10.287.470">
    <property type="entry name" value="Helix hairpin bin"/>
    <property type="match status" value="1"/>
</dbReference>
<name>A0ABW1SER7_9PROT</name>
<evidence type="ECO:0000313" key="8">
    <source>
        <dbReference type="EMBL" id="MFC6199793.1"/>
    </source>
</evidence>
<dbReference type="EMBL" id="JBHSSW010000066">
    <property type="protein sequence ID" value="MFC6199793.1"/>
    <property type="molecule type" value="Genomic_DNA"/>
</dbReference>
<accession>A0ABW1SER7</accession>
<keyword evidence="4" id="KW-0175">Coiled coil</keyword>
<comment type="similarity">
    <text evidence="2">Belongs to the membrane fusion protein (MFP) (TC 8.A.1) family.</text>
</comment>
<dbReference type="SUPFAM" id="SSF111369">
    <property type="entry name" value="HlyD-like secretion proteins"/>
    <property type="match status" value="1"/>
</dbReference>
<feature type="domain" description="Multidrug resistance protein MdtA-like barrel-sandwich hybrid" evidence="6">
    <location>
        <begin position="86"/>
        <end position="221"/>
    </location>
</feature>
<evidence type="ECO:0000256" key="4">
    <source>
        <dbReference type="SAM" id="Coils"/>
    </source>
</evidence>
<evidence type="ECO:0000256" key="1">
    <source>
        <dbReference type="ARBA" id="ARBA00004196"/>
    </source>
</evidence>
<gene>
    <name evidence="8" type="ORF">ACFQDM_17070</name>
</gene>
<keyword evidence="5" id="KW-0812">Transmembrane</keyword>
<feature type="coiled-coil region" evidence="4">
    <location>
        <begin position="127"/>
        <end position="193"/>
    </location>
</feature>
<evidence type="ECO:0000259" key="6">
    <source>
        <dbReference type="Pfam" id="PF25917"/>
    </source>
</evidence>
<keyword evidence="3" id="KW-0813">Transport</keyword>
<dbReference type="Gene3D" id="2.40.50.100">
    <property type="match status" value="1"/>
</dbReference>
<organism evidence="8 9">
    <name type="scientific">Ponticaulis profundi</name>
    <dbReference type="NCBI Taxonomy" id="2665222"/>
    <lineage>
        <taxon>Bacteria</taxon>
        <taxon>Pseudomonadati</taxon>
        <taxon>Pseudomonadota</taxon>
        <taxon>Alphaproteobacteria</taxon>
        <taxon>Hyphomonadales</taxon>
        <taxon>Hyphomonadaceae</taxon>
        <taxon>Ponticaulis</taxon>
    </lineage>
</organism>
<feature type="domain" description="Multidrug resistance protein MdtA-like C-terminal permuted SH3" evidence="7">
    <location>
        <begin position="332"/>
        <end position="387"/>
    </location>
</feature>
<evidence type="ECO:0000256" key="2">
    <source>
        <dbReference type="ARBA" id="ARBA00009477"/>
    </source>
</evidence>
<keyword evidence="5" id="KW-1133">Transmembrane helix</keyword>
<dbReference type="PANTHER" id="PTHR30469">
    <property type="entry name" value="MULTIDRUG RESISTANCE PROTEIN MDTA"/>
    <property type="match status" value="1"/>
</dbReference>
<dbReference type="InterPro" id="IPR058625">
    <property type="entry name" value="MdtA-like_BSH"/>
</dbReference>
<comment type="caution">
    <text evidence="8">The sequence shown here is derived from an EMBL/GenBank/DDBJ whole genome shotgun (WGS) entry which is preliminary data.</text>
</comment>
<feature type="transmembrane region" description="Helical" evidence="5">
    <location>
        <begin position="21"/>
        <end position="41"/>
    </location>
</feature>
<reference evidence="9" key="1">
    <citation type="journal article" date="2019" name="Int. J. Syst. Evol. Microbiol.">
        <title>The Global Catalogue of Microorganisms (GCM) 10K type strain sequencing project: providing services to taxonomists for standard genome sequencing and annotation.</title>
        <authorList>
            <consortium name="The Broad Institute Genomics Platform"/>
            <consortium name="The Broad Institute Genome Sequencing Center for Infectious Disease"/>
            <person name="Wu L."/>
            <person name="Ma J."/>
        </authorList>
    </citation>
    <scope>NUCLEOTIDE SEQUENCE [LARGE SCALE GENOMIC DNA]</scope>
    <source>
        <strain evidence="9">CGMCC-1.15741</strain>
    </source>
</reference>
<dbReference type="InterPro" id="IPR058627">
    <property type="entry name" value="MdtA-like_C"/>
</dbReference>
<keyword evidence="9" id="KW-1185">Reference proteome</keyword>
<dbReference type="PANTHER" id="PTHR30469:SF12">
    <property type="entry name" value="MULTIDRUG RESISTANCE PROTEIN MDTA"/>
    <property type="match status" value="1"/>
</dbReference>
<dbReference type="RefSeq" id="WP_377381244.1">
    <property type="nucleotide sequence ID" value="NZ_JBHSSW010000066.1"/>
</dbReference>
<sequence>MSDVRLAPENGSKKGLWLKRFLVLSVGVAIIGVTGAGLVGMNAAAPRPEEKEDVVEALPVLTTTAKAEEVKLKVRSQGEVMARSEVNLASEVSGRISYVSPAFLTGGSFSRGDVLVRIDPKEYELRVVQARANVAQARTTLKREQSEADIAKLNAQELGIDQVSDLALREPQVAEAEARLASTIAALSEAELALERTKIRAPFTGRVKAKSVDVGAYITPGGMLGSIYSSDVVEVPLALTDADLAALDLGIGFEANASKPGPEVVLSAVVAGRSYDWKGRITRTDSRFDPDTRVLFAYAEVKDPYGAGASDGTPLANGLYVSAEIDGRPIENAVTIPRTALRGKDKVYVVSDVDTLEIRQVGVASSDRTEAVITEGLQAGETVVTSPVKSPATGMKVQPVDEADARRGQGAVVASAANTQLQE</sequence>
<evidence type="ECO:0000259" key="7">
    <source>
        <dbReference type="Pfam" id="PF25967"/>
    </source>
</evidence>
<comment type="subcellular location">
    <subcellularLocation>
        <location evidence="1">Cell envelope</location>
    </subcellularLocation>
</comment>
<protein>
    <submittedName>
        <fullName evidence="8">Efflux RND transporter periplasmic adaptor subunit</fullName>
    </submittedName>
</protein>
<keyword evidence="5" id="KW-0472">Membrane</keyword>
<dbReference type="Gene3D" id="2.40.30.170">
    <property type="match status" value="1"/>
</dbReference>
<evidence type="ECO:0000256" key="3">
    <source>
        <dbReference type="ARBA" id="ARBA00022448"/>
    </source>
</evidence>
<evidence type="ECO:0000256" key="5">
    <source>
        <dbReference type="SAM" id="Phobius"/>
    </source>
</evidence>
<evidence type="ECO:0000313" key="9">
    <source>
        <dbReference type="Proteomes" id="UP001596303"/>
    </source>
</evidence>
<proteinExistence type="inferred from homology"/>
<dbReference type="Gene3D" id="2.40.420.20">
    <property type="match status" value="1"/>
</dbReference>
<dbReference type="Pfam" id="PF25967">
    <property type="entry name" value="RND-MFP_C"/>
    <property type="match status" value="1"/>
</dbReference>
<dbReference type="Proteomes" id="UP001596303">
    <property type="component" value="Unassembled WGS sequence"/>
</dbReference>
<dbReference type="NCBIfam" id="TIGR01730">
    <property type="entry name" value="RND_mfp"/>
    <property type="match status" value="1"/>
</dbReference>
<dbReference type="Pfam" id="PF25917">
    <property type="entry name" value="BSH_RND"/>
    <property type="match status" value="1"/>
</dbReference>
<dbReference type="InterPro" id="IPR006143">
    <property type="entry name" value="RND_pump_MFP"/>
</dbReference>